<reference evidence="1 2" key="1">
    <citation type="journal article" date="2016" name="Genome Announc.">
        <title>Draft Genome Sequences of Five Rapidly Growing Mycobacterium Species, M. thermoresistibile, M. fortuitum subsp. acetamidolyticum, M. canariasense, M. brisbanense, and M. novocastrense.</title>
        <authorList>
            <person name="Katahira K."/>
            <person name="Ogura Y."/>
            <person name="Gotoh Y."/>
            <person name="Hayashi T."/>
        </authorList>
    </citation>
    <scope>NUCLEOTIDE SEQUENCE [LARGE SCALE GENOMIC DNA]</scope>
    <source>
        <strain evidence="1 2">JCM6362</strain>
    </source>
</reference>
<name>A0A100XD36_MYCTH</name>
<dbReference type="AlphaFoldDB" id="A0A100XD36"/>
<evidence type="ECO:0000313" key="2">
    <source>
        <dbReference type="Proteomes" id="UP000069654"/>
    </source>
</evidence>
<accession>A0A100XD36</accession>
<protein>
    <submittedName>
        <fullName evidence="1">Autotransporter-associated beta strand repeat co ntaining protein</fullName>
    </submittedName>
</protein>
<proteinExistence type="predicted"/>
<organism evidence="1 2">
    <name type="scientific">Mycolicibacterium thermoresistibile</name>
    <name type="common">Mycobacterium thermoresistibile</name>
    <dbReference type="NCBI Taxonomy" id="1797"/>
    <lineage>
        <taxon>Bacteria</taxon>
        <taxon>Bacillati</taxon>
        <taxon>Actinomycetota</taxon>
        <taxon>Actinomycetes</taxon>
        <taxon>Mycobacteriales</taxon>
        <taxon>Mycobacteriaceae</taxon>
        <taxon>Mycolicibacterium</taxon>
    </lineage>
</organism>
<evidence type="ECO:0000313" key="1">
    <source>
        <dbReference type="EMBL" id="GAT14407.1"/>
    </source>
</evidence>
<gene>
    <name evidence="1" type="ORF">RMCT_1377</name>
</gene>
<dbReference type="Proteomes" id="UP000069654">
    <property type="component" value="Unassembled WGS sequence"/>
</dbReference>
<reference evidence="2" key="2">
    <citation type="submission" date="2016-02" db="EMBL/GenBank/DDBJ databases">
        <title>Draft genome sequence of five rapidly growing Mycobacterium species.</title>
        <authorList>
            <person name="Katahira K."/>
            <person name="Gotou Y."/>
            <person name="Iida K."/>
            <person name="Ogura Y."/>
            <person name="Hayashi T."/>
        </authorList>
    </citation>
    <scope>NUCLEOTIDE SEQUENCE [LARGE SCALE GENOMIC DNA]</scope>
    <source>
        <strain evidence="2">JCM6362</strain>
    </source>
</reference>
<dbReference type="EMBL" id="BCTB01000008">
    <property type="protein sequence ID" value="GAT14407.1"/>
    <property type="molecule type" value="Genomic_DNA"/>
</dbReference>
<dbReference type="STRING" id="1797.RMCT_1377"/>
<comment type="caution">
    <text evidence="1">The sequence shown here is derived from an EMBL/GenBank/DDBJ whole genome shotgun (WGS) entry which is preliminary data.</text>
</comment>
<sequence>MVTPVVMVVLPSPTVVPPAGSWCTPELKIPKATTAPEPITAAVAFILFIRPPEVPPEVLPPRLRLPVHDTSG</sequence>